<dbReference type="GO" id="GO:0005634">
    <property type="term" value="C:nucleus"/>
    <property type="evidence" value="ECO:0007669"/>
    <property type="project" value="TreeGrafter"/>
</dbReference>
<dbReference type="InterPro" id="IPR036034">
    <property type="entry name" value="PDZ_sf"/>
</dbReference>
<comment type="similarity">
    <text evidence="1">Belongs to the SRR1 family.</text>
</comment>
<dbReference type="SMART" id="SM00228">
    <property type="entry name" value="PDZ"/>
    <property type="match status" value="1"/>
</dbReference>
<dbReference type="SUPFAM" id="SSF50156">
    <property type="entry name" value="PDZ domain-like"/>
    <property type="match status" value="1"/>
</dbReference>
<protein>
    <recommendedName>
        <fullName evidence="2">PDZ domain-containing protein</fullName>
    </recommendedName>
</protein>
<accession>A0A7J6NSU2</accession>
<evidence type="ECO:0000259" key="2">
    <source>
        <dbReference type="PROSITE" id="PS50106"/>
    </source>
</evidence>
<dbReference type="PROSITE" id="PS50106">
    <property type="entry name" value="PDZ"/>
    <property type="match status" value="1"/>
</dbReference>
<name>A0A7J6NSU2_PEROL</name>
<sequence>MVADDDGWTVVKLSRNRRANRRVVRTSTAVAAAVVVKDGDGMMMMSREEVEYWVKRVEECVMDIKGSELWYNIMDDMKSSKVEIIECYGIGSIHRSIPSLYQFALVVAMKRQWSIDEVTITDPCMDDGDNKISHAFGFTTTTQHQDSKTSSSSSPDDLPPSFETKVYTVVHAALRQKSVCINTKTSLSCVIQYHPNRANGDDDDDDDLIGQYAVHATKYNTSSRDDYYPTPPPPTTLHHDGHGDGIALLSITKQCGDRLGVYLHSRRCTSPFTNPRMVAMVVNGSATAAAGGGGPALLVGDEIIRINDEVVSNDTVRGVLRSIRPLTQVSIEVIRRRRRYNKNDDITTTPSNATTAADHYQPSTIQCGCCLVQDDEDEVRDNTR</sequence>
<dbReference type="Proteomes" id="UP000541610">
    <property type="component" value="Unassembled WGS sequence"/>
</dbReference>
<gene>
    <name evidence="3" type="ORF">FOZ60_004959</name>
</gene>
<dbReference type="Gene3D" id="2.30.42.10">
    <property type="match status" value="1"/>
</dbReference>
<dbReference type="GO" id="GO:0005737">
    <property type="term" value="C:cytoplasm"/>
    <property type="evidence" value="ECO:0007669"/>
    <property type="project" value="TreeGrafter"/>
</dbReference>
<dbReference type="OrthoDB" id="551431at2759"/>
<dbReference type="EMBL" id="JABANP010000212">
    <property type="protein sequence ID" value="KAF4686680.1"/>
    <property type="molecule type" value="Genomic_DNA"/>
</dbReference>
<dbReference type="InterPro" id="IPR001478">
    <property type="entry name" value="PDZ"/>
</dbReference>
<proteinExistence type="inferred from homology"/>
<dbReference type="PANTHER" id="PTHR28626:SF3">
    <property type="entry name" value="SRR1-LIKE PROTEIN"/>
    <property type="match status" value="1"/>
</dbReference>
<comment type="caution">
    <text evidence="3">The sequence shown here is derived from an EMBL/GenBank/DDBJ whole genome shotgun (WGS) entry which is preliminary data.</text>
</comment>
<organism evidence="3 4">
    <name type="scientific">Perkinsus olseni</name>
    <name type="common">Perkinsus atlanticus</name>
    <dbReference type="NCBI Taxonomy" id="32597"/>
    <lineage>
        <taxon>Eukaryota</taxon>
        <taxon>Sar</taxon>
        <taxon>Alveolata</taxon>
        <taxon>Perkinsozoa</taxon>
        <taxon>Perkinsea</taxon>
        <taxon>Perkinsida</taxon>
        <taxon>Perkinsidae</taxon>
        <taxon>Perkinsus</taxon>
    </lineage>
</organism>
<evidence type="ECO:0000256" key="1">
    <source>
        <dbReference type="ARBA" id="ARBA00009856"/>
    </source>
</evidence>
<dbReference type="PANTHER" id="PTHR28626">
    <property type="entry name" value="SRR1-LIKE PROTEIN"/>
    <property type="match status" value="1"/>
</dbReference>
<dbReference type="InterPro" id="IPR012942">
    <property type="entry name" value="SRR1-like"/>
</dbReference>
<dbReference type="InterPro" id="IPR040044">
    <property type="entry name" value="SRR1L"/>
</dbReference>
<evidence type="ECO:0000313" key="3">
    <source>
        <dbReference type="EMBL" id="KAF4686680.1"/>
    </source>
</evidence>
<dbReference type="AlphaFoldDB" id="A0A7J6NSU2"/>
<reference evidence="3 4" key="1">
    <citation type="submission" date="2020-04" db="EMBL/GenBank/DDBJ databases">
        <title>Perkinsus olseni comparative genomics.</title>
        <authorList>
            <person name="Bogema D.R."/>
        </authorList>
    </citation>
    <scope>NUCLEOTIDE SEQUENCE [LARGE SCALE GENOMIC DNA]</scope>
    <source>
        <strain evidence="3">00978-12</strain>
    </source>
</reference>
<dbReference type="Pfam" id="PF07985">
    <property type="entry name" value="SRR1"/>
    <property type="match status" value="1"/>
</dbReference>
<feature type="domain" description="PDZ" evidence="2">
    <location>
        <begin position="248"/>
        <end position="335"/>
    </location>
</feature>
<evidence type="ECO:0000313" key="4">
    <source>
        <dbReference type="Proteomes" id="UP000541610"/>
    </source>
</evidence>